<keyword evidence="3 6" id="KW-1133">Transmembrane helix</keyword>
<dbReference type="Gene3D" id="1.20.120.550">
    <property type="entry name" value="Membrane associated eicosanoid/glutathione metabolism-like domain"/>
    <property type="match status" value="1"/>
</dbReference>
<accession>A0ABQ7DY95</accession>
<dbReference type="SUPFAM" id="SSF161084">
    <property type="entry name" value="MAPEG domain-like"/>
    <property type="match status" value="1"/>
</dbReference>
<dbReference type="InterPro" id="IPR027417">
    <property type="entry name" value="P-loop_NTPase"/>
</dbReference>
<evidence type="ECO:0000256" key="5">
    <source>
        <dbReference type="SAM" id="MobiDB-lite"/>
    </source>
</evidence>
<reference evidence="9 10" key="1">
    <citation type="journal article" date="2020" name="BMC Genomics">
        <title>Intraspecific diversification of the crop wild relative Brassica cretica Lam. using demographic model selection.</title>
        <authorList>
            <person name="Kioukis A."/>
            <person name="Michalopoulou V.A."/>
            <person name="Briers L."/>
            <person name="Pirintsos S."/>
            <person name="Studholme D.J."/>
            <person name="Pavlidis P."/>
            <person name="Sarris P.F."/>
        </authorList>
    </citation>
    <scope>NUCLEOTIDE SEQUENCE [LARGE SCALE GENOMIC DNA]</scope>
    <source>
        <strain evidence="10">cv. PFS-1207/04</strain>
    </source>
</reference>
<proteinExistence type="predicted"/>
<keyword evidence="10" id="KW-1185">Reference proteome</keyword>
<protein>
    <submittedName>
        <fullName evidence="9">Uncharacterized protein</fullName>
    </submittedName>
</protein>
<keyword evidence="2 6" id="KW-0812">Transmembrane</keyword>
<evidence type="ECO:0000313" key="9">
    <source>
        <dbReference type="EMBL" id="KAF3582200.1"/>
    </source>
</evidence>
<evidence type="ECO:0000256" key="1">
    <source>
        <dbReference type="ARBA" id="ARBA00004370"/>
    </source>
</evidence>
<dbReference type="Pfam" id="PF13086">
    <property type="entry name" value="AAA_11"/>
    <property type="match status" value="1"/>
</dbReference>
<comment type="subcellular location">
    <subcellularLocation>
        <location evidence="1">Membrane</location>
    </subcellularLocation>
</comment>
<dbReference type="InterPro" id="IPR041679">
    <property type="entry name" value="DNA2/NAM7-like_C"/>
</dbReference>
<feature type="transmembrane region" description="Helical" evidence="6">
    <location>
        <begin position="817"/>
        <end position="836"/>
    </location>
</feature>
<dbReference type="Pfam" id="PF13087">
    <property type="entry name" value="AAA_12"/>
    <property type="match status" value="1"/>
</dbReference>
<keyword evidence="4 6" id="KW-0472">Membrane</keyword>
<evidence type="ECO:0000256" key="2">
    <source>
        <dbReference type="ARBA" id="ARBA00022692"/>
    </source>
</evidence>
<gene>
    <name evidence="9" type="ORF">DY000_02033369</name>
</gene>
<comment type="caution">
    <text evidence="9">The sequence shown here is derived from an EMBL/GenBank/DDBJ whole genome shotgun (WGS) entry which is preliminary data.</text>
</comment>
<dbReference type="PANTHER" id="PTHR10887:SF468">
    <property type="entry name" value="P-LOOP CONTAINING NUCLEOSIDE TRIPHOSPHATE HYDROLASES SUPERFAMILY PROTEIN"/>
    <property type="match status" value="1"/>
</dbReference>
<dbReference type="InterPro" id="IPR041677">
    <property type="entry name" value="DNA2/NAM7_AAA_11"/>
</dbReference>
<evidence type="ECO:0000313" key="10">
    <source>
        <dbReference type="Proteomes" id="UP000266723"/>
    </source>
</evidence>
<dbReference type="Proteomes" id="UP000266723">
    <property type="component" value="Unassembled WGS sequence"/>
</dbReference>
<dbReference type="Gene3D" id="3.40.50.300">
    <property type="entry name" value="P-loop containing nucleotide triphosphate hydrolases"/>
    <property type="match status" value="3"/>
</dbReference>
<feature type="domain" description="DNA2/NAM7 helicase helicase" evidence="7">
    <location>
        <begin position="249"/>
        <end position="675"/>
    </location>
</feature>
<dbReference type="PANTHER" id="PTHR10887">
    <property type="entry name" value="DNA2/NAM7 HELICASE FAMILY"/>
    <property type="match status" value="1"/>
</dbReference>
<dbReference type="InterPro" id="IPR023352">
    <property type="entry name" value="MAPEG-like_dom_sf"/>
</dbReference>
<feature type="transmembrane region" description="Helical" evidence="6">
    <location>
        <begin position="882"/>
        <end position="906"/>
    </location>
</feature>
<dbReference type="EMBL" id="QGKV02000649">
    <property type="protein sequence ID" value="KAF3582200.1"/>
    <property type="molecule type" value="Genomic_DNA"/>
</dbReference>
<evidence type="ECO:0000259" key="8">
    <source>
        <dbReference type="Pfam" id="PF13087"/>
    </source>
</evidence>
<feature type="domain" description="DNA2/NAM7 helicase-like C-terminal" evidence="8">
    <location>
        <begin position="683"/>
        <end position="807"/>
    </location>
</feature>
<dbReference type="SUPFAM" id="SSF52540">
    <property type="entry name" value="P-loop containing nucleoside triphosphate hydrolases"/>
    <property type="match status" value="1"/>
</dbReference>
<evidence type="ECO:0000259" key="7">
    <source>
        <dbReference type="Pfam" id="PF13086"/>
    </source>
</evidence>
<evidence type="ECO:0000256" key="6">
    <source>
        <dbReference type="SAM" id="Phobius"/>
    </source>
</evidence>
<evidence type="ECO:0000256" key="3">
    <source>
        <dbReference type="ARBA" id="ARBA00022989"/>
    </source>
</evidence>
<dbReference type="InterPro" id="IPR045055">
    <property type="entry name" value="DNA2/NAM7-like"/>
</dbReference>
<name>A0ABQ7DY95_BRACR</name>
<feature type="transmembrane region" description="Helical" evidence="6">
    <location>
        <begin position="926"/>
        <end position="949"/>
    </location>
</feature>
<evidence type="ECO:0000256" key="4">
    <source>
        <dbReference type="ARBA" id="ARBA00023136"/>
    </source>
</evidence>
<dbReference type="InterPro" id="IPR001129">
    <property type="entry name" value="Membr-assoc_MAPEG"/>
</dbReference>
<sequence length="951" mass="108214">MNNLLIERRRDMEKKEKSSLAERLFSLSIKDILNRDLYKHQIKTIPDRFRSAEEYRRCFVPHLLEETRTELSSSFKSLSRSPVFEIHSVEIKEGSGSSSNCVYEITLKNTGTINATYQPKCGDVIALTKERPRRIDDLNPLHLAYVFFSDGDLTVFVRSARAIPSLHEYPILPYKQNGHLISFGVFLMNTTTNIRIWNALHNEDPSSTLIQSVLQENSLASTEQCLCNRTDVASSDYARVSPVIRSATLNRSQEDAVLGCIKSRNCSHETSAKLIWGPPGTGKTKTVATLLFSLLKLKCRTVVCAPTNTAIVEVASRLLSLFKETSSSEHPTYGLGNVVLSGNRDRMGIKKNHPLLDVFLDERVVKLGHLFPPSFSGWKHRLESLINFLENTETKYERHVHELKEAERMKEETEKKKKKQEVERMKEETEKKTKQEVERMKEETEEVERMKEETEKKTTKQEVERMKEETEKKMTKQEVERMKEETEKKKKQEAVHIPTFGEFVREKFNASSEELKTDMVDLYTHLPKSYISSEQVKYMIAAQQALDRVRDFLQENSSKSDFNKGSFKFDYFNRLISADCLQALRLLPARFEIPYLLESKNIGAFCLQSAHIIFCTASGAAEMSAERTGSVDLLVVDEAAQLKECESVAALQLSGLRHAVLIGDELQLPAMVQSEICEKAKFGRSLFERLVLLGHNKHLLNVQYRMHPSISRFPNNEFYGGMIADAEVVQEIIYQKRFLQGNMFGSFSFINVGRGKEEFGDGHSPKNMVEVAVIAEIISNLSKVSSERRMKVNVGVISPYKGQVASMAIGDVLPKEYGYVVIVVVLYCVLNFWMAFQVGGARKRYKVAYPTLYATESENKDAKLFNCVQRGHQNSLEMMPMYFLLMILGGMKHPCICAALGLLYNVSRFFYFKGYSTGDPMKRLTIGKYGFLAMLGLAVCTISFAITLLRA</sequence>
<feature type="region of interest" description="Disordered" evidence="5">
    <location>
        <begin position="407"/>
        <end position="478"/>
    </location>
</feature>
<organism evidence="9 10">
    <name type="scientific">Brassica cretica</name>
    <name type="common">Mustard</name>
    <dbReference type="NCBI Taxonomy" id="69181"/>
    <lineage>
        <taxon>Eukaryota</taxon>
        <taxon>Viridiplantae</taxon>
        <taxon>Streptophyta</taxon>
        <taxon>Embryophyta</taxon>
        <taxon>Tracheophyta</taxon>
        <taxon>Spermatophyta</taxon>
        <taxon>Magnoliopsida</taxon>
        <taxon>eudicotyledons</taxon>
        <taxon>Gunneridae</taxon>
        <taxon>Pentapetalae</taxon>
        <taxon>rosids</taxon>
        <taxon>malvids</taxon>
        <taxon>Brassicales</taxon>
        <taxon>Brassicaceae</taxon>
        <taxon>Brassiceae</taxon>
        <taxon>Brassica</taxon>
    </lineage>
</organism>
<dbReference type="Pfam" id="PF01124">
    <property type="entry name" value="MAPEG"/>
    <property type="match status" value="1"/>
</dbReference>